<feature type="region of interest" description="Disordered" evidence="5">
    <location>
        <begin position="1"/>
        <end position="43"/>
    </location>
</feature>
<feature type="transmembrane region" description="Helical" evidence="6">
    <location>
        <begin position="104"/>
        <end position="122"/>
    </location>
</feature>
<dbReference type="EMBL" id="BRXS01000005">
    <property type="protein sequence ID" value="GLC26891.1"/>
    <property type="molecule type" value="Genomic_DNA"/>
</dbReference>
<dbReference type="GO" id="GO:0055085">
    <property type="term" value="P:transmembrane transport"/>
    <property type="evidence" value="ECO:0007669"/>
    <property type="project" value="InterPro"/>
</dbReference>
<evidence type="ECO:0000259" key="8">
    <source>
        <dbReference type="Pfam" id="PF13466"/>
    </source>
</evidence>
<keyword evidence="2 6" id="KW-0812">Transmembrane</keyword>
<evidence type="ECO:0000256" key="2">
    <source>
        <dbReference type="ARBA" id="ARBA00022692"/>
    </source>
</evidence>
<evidence type="ECO:0000256" key="1">
    <source>
        <dbReference type="ARBA" id="ARBA00004141"/>
    </source>
</evidence>
<name>A0AA37V7P1_9BACT</name>
<dbReference type="InterPro" id="IPR011547">
    <property type="entry name" value="SLC26A/SulP_dom"/>
</dbReference>
<reference evidence="9" key="1">
    <citation type="submission" date="2022-08" db="EMBL/GenBank/DDBJ databases">
        <title>Draft genome sequencing of Roseisolibacter agri AW1220.</title>
        <authorList>
            <person name="Tobiishi Y."/>
            <person name="Tonouchi A."/>
        </authorList>
    </citation>
    <scope>NUCLEOTIDE SEQUENCE</scope>
    <source>
        <strain evidence="9">AW1220</strain>
    </source>
</reference>
<organism evidence="9 10">
    <name type="scientific">Roseisolibacter agri</name>
    <dbReference type="NCBI Taxonomy" id="2014610"/>
    <lineage>
        <taxon>Bacteria</taxon>
        <taxon>Pseudomonadati</taxon>
        <taxon>Gemmatimonadota</taxon>
        <taxon>Gemmatimonadia</taxon>
        <taxon>Gemmatimonadales</taxon>
        <taxon>Gemmatimonadaceae</taxon>
        <taxon>Roseisolibacter</taxon>
    </lineage>
</organism>
<feature type="transmembrane region" description="Helical" evidence="6">
    <location>
        <begin position="161"/>
        <end position="184"/>
    </location>
</feature>
<evidence type="ECO:0000256" key="4">
    <source>
        <dbReference type="ARBA" id="ARBA00023136"/>
    </source>
</evidence>
<evidence type="ECO:0000313" key="10">
    <source>
        <dbReference type="Proteomes" id="UP001161325"/>
    </source>
</evidence>
<dbReference type="InterPro" id="IPR036513">
    <property type="entry name" value="STAS_dom_sf"/>
</dbReference>
<dbReference type="Pfam" id="PF00916">
    <property type="entry name" value="Sulfate_transp"/>
    <property type="match status" value="1"/>
</dbReference>
<proteinExistence type="predicted"/>
<feature type="transmembrane region" description="Helical" evidence="6">
    <location>
        <begin position="381"/>
        <end position="409"/>
    </location>
</feature>
<comment type="caution">
    <text evidence="9">The sequence shown here is derived from an EMBL/GenBank/DDBJ whole genome shotgun (WGS) entry which is preliminary data.</text>
</comment>
<dbReference type="GO" id="GO:0016020">
    <property type="term" value="C:membrane"/>
    <property type="evidence" value="ECO:0007669"/>
    <property type="project" value="UniProtKB-SubCell"/>
</dbReference>
<dbReference type="AlphaFoldDB" id="A0AA37V7P1"/>
<evidence type="ECO:0000259" key="7">
    <source>
        <dbReference type="Pfam" id="PF00916"/>
    </source>
</evidence>
<keyword evidence="4 6" id="KW-0472">Membrane</keyword>
<evidence type="ECO:0000256" key="5">
    <source>
        <dbReference type="SAM" id="MobiDB-lite"/>
    </source>
</evidence>
<feature type="transmembrane region" description="Helical" evidence="6">
    <location>
        <begin position="241"/>
        <end position="265"/>
    </location>
</feature>
<gene>
    <name evidence="9" type="ORF">rosag_34040</name>
</gene>
<feature type="compositionally biased region" description="Pro residues" evidence="5">
    <location>
        <begin position="18"/>
        <end position="36"/>
    </location>
</feature>
<evidence type="ECO:0008006" key="11">
    <source>
        <dbReference type="Google" id="ProtNLM"/>
    </source>
</evidence>
<feature type="transmembrane region" description="Helical" evidence="6">
    <location>
        <begin position="299"/>
        <end position="317"/>
    </location>
</feature>
<dbReference type="InterPro" id="IPR058548">
    <property type="entry name" value="MlaB-like_STAS"/>
</dbReference>
<keyword evidence="10" id="KW-1185">Reference proteome</keyword>
<dbReference type="Proteomes" id="UP001161325">
    <property type="component" value="Unassembled WGS sequence"/>
</dbReference>
<feature type="domain" description="SLC26A/SulP transporter" evidence="7">
    <location>
        <begin position="53"/>
        <end position="436"/>
    </location>
</feature>
<evidence type="ECO:0000256" key="6">
    <source>
        <dbReference type="SAM" id="Phobius"/>
    </source>
</evidence>
<dbReference type="PANTHER" id="PTHR11814">
    <property type="entry name" value="SULFATE TRANSPORTER"/>
    <property type="match status" value="1"/>
</dbReference>
<dbReference type="RefSeq" id="WP_284351341.1">
    <property type="nucleotide sequence ID" value="NZ_BRXS01000005.1"/>
</dbReference>
<dbReference type="Gene3D" id="3.30.750.24">
    <property type="entry name" value="STAS domain"/>
    <property type="match status" value="1"/>
</dbReference>
<feature type="transmembrane region" description="Helical" evidence="6">
    <location>
        <begin position="430"/>
        <end position="462"/>
    </location>
</feature>
<evidence type="ECO:0000256" key="3">
    <source>
        <dbReference type="ARBA" id="ARBA00022989"/>
    </source>
</evidence>
<feature type="domain" description="MlaB-like STAS" evidence="8">
    <location>
        <begin position="485"/>
        <end position="551"/>
    </location>
</feature>
<feature type="transmembrane region" description="Helical" evidence="6">
    <location>
        <begin position="338"/>
        <end position="361"/>
    </location>
</feature>
<feature type="transmembrane region" description="Helical" evidence="6">
    <location>
        <begin position="128"/>
        <end position="154"/>
    </location>
</feature>
<sequence length="559" mass="57085">MTAPSRAPRAPHGGTPAVPLPPPPERPQPSPAPVGPPDRSSQLDESLGATWRYDLPAGIVVFLVALPLCLGIALASGAPMLSGLVTGIVGGLVVSALSGSQLMVSGPAAGLTAIVIAAIAELGSFDRFLVAVVLAGAIQVGLGVVRAGIIGYFFPSSVIRGMLAAIGLILILKQLPYAFGAGIAPAGLDNTDPASGGGGSLGAILGAAGAMRPLAVILSVGALLVLAFWDRIAPAKVRKVVPAALVVVVLGVAGAALGAFTPGFALPAAAMVSLPTPESLRDLASHITLPQWSALSDPAVWRVALTIGIVASLETLLSLEATDKLDPYKRSAPANRELLAQGVGNMVAGAVGGLPMTGVIVRSAANVGAGARTWRSSFLHGALLLVAVVAIPGLLNRIPLAVLAAILLFTGYKLANPKLFRDAWRIGPKYFVPFVVTVGAILATDLLVGICIGLAVGTFFVLKDDFSHAYSYEVDESADHQRVQLTLAEQVTFLNKARINEALHALPAGSHVTVDATRSRHIDPDVIELLHEFDANARARGIALRLVGVPAPAGAGGAH</sequence>
<comment type="subcellular location">
    <subcellularLocation>
        <location evidence="1">Membrane</location>
        <topology evidence="1">Multi-pass membrane protein</topology>
    </subcellularLocation>
</comment>
<dbReference type="Pfam" id="PF13466">
    <property type="entry name" value="STAS_2"/>
    <property type="match status" value="1"/>
</dbReference>
<feature type="transmembrane region" description="Helical" evidence="6">
    <location>
        <begin position="80"/>
        <end position="97"/>
    </location>
</feature>
<keyword evidence="3 6" id="KW-1133">Transmembrane helix</keyword>
<feature type="transmembrane region" description="Helical" evidence="6">
    <location>
        <begin position="204"/>
        <end position="229"/>
    </location>
</feature>
<evidence type="ECO:0000313" key="9">
    <source>
        <dbReference type="EMBL" id="GLC26891.1"/>
    </source>
</evidence>
<dbReference type="InterPro" id="IPR001902">
    <property type="entry name" value="SLC26A/SulP_fam"/>
</dbReference>
<protein>
    <recommendedName>
        <fullName evidence="11">C4-dicarboxylic acid transporter DauA</fullName>
    </recommendedName>
</protein>
<feature type="transmembrane region" description="Helical" evidence="6">
    <location>
        <begin position="55"/>
        <end position="74"/>
    </location>
</feature>
<accession>A0AA37V7P1</accession>